<dbReference type="Pfam" id="PF02367">
    <property type="entry name" value="TsaE"/>
    <property type="match status" value="1"/>
</dbReference>
<accession>A0A6N8U4Y9</accession>
<keyword evidence="12" id="KW-1185">Reference proteome</keyword>
<evidence type="ECO:0000256" key="6">
    <source>
        <dbReference type="ARBA" id="ARBA00022723"/>
    </source>
</evidence>
<dbReference type="InterPro" id="IPR003442">
    <property type="entry name" value="T6A_TsaE"/>
</dbReference>
<comment type="caution">
    <text evidence="11">The sequence shown here is derived from an EMBL/GenBank/DDBJ whole genome shotgun (WGS) entry which is preliminary data.</text>
</comment>
<evidence type="ECO:0000256" key="7">
    <source>
        <dbReference type="ARBA" id="ARBA00022741"/>
    </source>
</evidence>
<evidence type="ECO:0000256" key="4">
    <source>
        <dbReference type="ARBA" id="ARBA00022490"/>
    </source>
</evidence>
<evidence type="ECO:0000256" key="9">
    <source>
        <dbReference type="ARBA" id="ARBA00022842"/>
    </source>
</evidence>
<dbReference type="EMBL" id="WUUQ01000002">
    <property type="protein sequence ID" value="MXQ73256.1"/>
    <property type="molecule type" value="Genomic_DNA"/>
</dbReference>
<dbReference type="RefSeq" id="WP_160624718.1">
    <property type="nucleotide sequence ID" value="NZ_WUUQ01000002.1"/>
</dbReference>
<comment type="similarity">
    <text evidence="2">Belongs to the TsaE family.</text>
</comment>
<reference evidence="11 12" key="2">
    <citation type="submission" date="2020-01" db="EMBL/GenBank/DDBJ databases">
        <title>Clostridiaceae sp. nov. isolated from the gut of human by culturomics.</title>
        <authorList>
            <person name="Chang Y."/>
        </authorList>
    </citation>
    <scope>NUCLEOTIDE SEQUENCE [LARGE SCALE GENOMIC DNA]</scope>
    <source>
        <strain evidence="11 12">DONG20-135</strain>
    </source>
</reference>
<evidence type="ECO:0000256" key="2">
    <source>
        <dbReference type="ARBA" id="ARBA00007599"/>
    </source>
</evidence>
<dbReference type="PANTHER" id="PTHR33540:SF2">
    <property type="entry name" value="TRNA THREONYLCARBAMOYLADENOSINE BIOSYNTHESIS PROTEIN TSAE"/>
    <property type="match status" value="1"/>
</dbReference>
<dbReference type="AlphaFoldDB" id="A0A6N8U4Y9"/>
<evidence type="ECO:0000313" key="12">
    <source>
        <dbReference type="Proteomes" id="UP000434036"/>
    </source>
</evidence>
<gene>
    <name evidence="11" type="primary">tsaE</name>
    <name evidence="11" type="ORF">GSF08_04810</name>
</gene>
<evidence type="ECO:0000256" key="3">
    <source>
        <dbReference type="ARBA" id="ARBA00019010"/>
    </source>
</evidence>
<dbReference type="GO" id="GO:0005524">
    <property type="term" value="F:ATP binding"/>
    <property type="evidence" value="ECO:0007669"/>
    <property type="project" value="UniProtKB-KW"/>
</dbReference>
<evidence type="ECO:0000313" key="11">
    <source>
        <dbReference type="EMBL" id="MXQ73256.1"/>
    </source>
</evidence>
<keyword evidence="6" id="KW-0479">Metal-binding</keyword>
<comment type="subcellular location">
    <subcellularLocation>
        <location evidence="1">Cytoplasm</location>
    </subcellularLocation>
</comment>
<keyword evidence="4" id="KW-0963">Cytoplasm</keyword>
<dbReference type="NCBIfam" id="TIGR00150">
    <property type="entry name" value="T6A_YjeE"/>
    <property type="match status" value="1"/>
</dbReference>
<protein>
    <recommendedName>
        <fullName evidence="3">tRNA threonylcarbamoyladenosine biosynthesis protein TsaE</fullName>
    </recommendedName>
    <alternativeName>
        <fullName evidence="10">t(6)A37 threonylcarbamoyladenosine biosynthesis protein TsaE</fullName>
    </alternativeName>
</protein>
<reference evidence="11 12" key="1">
    <citation type="submission" date="2019-12" db="EMBL/GenBank/DDBJ databases">
        <authorList>
            <person name="Yang R."/>
        </authorList>
    </citation>
    <scope>NUCLEOTIDE SEQUENCE [LARGE SCALE GENOMIC DNA]</scope>
    <source>
        <strain evidence="11 12">DONG20-135</strain>
    </source>
</reference>
<keyword evidence="11" id="KW-0808">Transferase</keyword>
<evidence type="ECO:0000256" key="10">
    <source>
        <dbReference type="ARBA" id="ARBA00032441"/>
    </source>
</evidence>
<dbReference type="Proteomes" id="UP000434036">
    <property type="component" value="Unassembled WGS sequence"/>
</dbReference>
<keyword evidence="9" id="KW-0460">Magnesium</keyword>
<dbReference type="Gene3D" id="3.40.50.300">
    <property type="entry name" value="P-loop containing nucleotide triphosphate hydrolases"/>
    <property type="match status" value="1"/>
</dbReference>
<dbReference type="GO" id="GO:0046872">
    <property type="term" value="F:metal ion binding"/>
    <property type="evidence" value="ECO:0007669"/>
    <property type="project" value="UniProtKB-KW"/>
</dbReference>
<keyword evidence="7" id="KW-0547">Nucleotide-binding</keyword>
<organism evidence="11 12">
    <name type="scientific">Copranaerobaculum intestinale</name>
    <dbReference type="NCBI Taxonomy" id="2692629"/>
    <lineage>
        <taxon>Bacteria</taxon>
        <taxon>Bacillati</taxon>
        <taxon>Bacillota</taxon>
        <taxon>Erysipelotrichia</taxon>
        <taxon>Erysipelotrichales</taxon>
        <taxon>Erysipelotrichaceae</taxon>
        <taxon>Copranaerobaculum</taxon>
    </lineage>
</organism>
<proteinExistence type="inferred from homology"/>
<name>A0A6N8U4Y9_9FIRM</name>
<dbReference type="GO" id="GO:0016740">
    <property type="term" value="F:transferase activity"/>
    <property type="evidence" value="ECO:0007669"/>
    <property type="project" value="UniProtKB-KW"/>
</dbReference>
<dbReference type="InterPro" id="IPR027417">
    <property type="entry name" value="P-loop_NTPase"/>
</dbReference>
<evidence type="ECO:0000256" key="1">
    <source>
        <dbReference type="ARBA" id="ARBA00004496"/>
    </source>
</evidence>
<dbReference type="SUPFAM" id="SSF52540">
    <property type="entry name" value="P-loop containing nucleoside triphosphate hydrolases"/>
    <property type="match status" value="1"/>
</dbReference>
<dbReference type="PANTHER" id="PTHR33540">
    <property type="entry name" value="TRNA THREONYLCARBAMOYLADENOSINE BIOSYNTHESIS PROTEIN TSAE"/>
    <property type="match status" value="1"/>
</dbReference>
<dbReference type="GO" id="GO:0005737">
    <property type="term" value="C:cytoplasm"/>
    <property type="evidence" value="ECO:0007669"/>
    <property type="project" value="UniProtKB-SubCell"/>
</dbReference>
<evidence type="ECO:0000256" key="5">
    <source>
        <dbReference type="ARBA" id="ARBA00022694"/>
    </source>
</evidence>
<dbReference type="GO" id="GO:0002949">
    <property type="term" value="P:tRNA threonylcarbamoyladenosine modification"/>
    <property type="evidence" value="ECO:0007669"/>
    <property type="project" value="InterPro"/>
</dbReference>
<evidence type="ECO:0000256" key="8">
    <source>
        <dbReference type="ARBA" id="ARBA00022840"/>
    </source>
</evidence>
<keyword evidence="8" id="KW-0067">ATP-binding</keyword>
<sequence length="150" mass="17252">MEKQIKVHSLKETDDLAKQLSALITPHTLITLSGDLGAGKTTFTKSLGTYLGVKRNINSPTFTILKIYQGDMPFYHIDAYRLEGIEQELGFEEVFEDDGICMVEWPHYIEKQLPSERLEVSISRCEGEEERMFTFVSHGRKYDDMLEELV</sequence>
<keyword evidence="5" id="KW-0819">tRNA processing</keyword>